<reference evidence="6 7" key="1">
    <citation type="submission" date="2018-02" db="EMBL/GenBank/DDBJ databases">
        <title>Draft genome of wild Prunus yedoensis var. nudiflora.</title>
        <authorList>
            <person name="Baek S."/>
            <person name="Kim J.-H."/>
            <person name="Choi K."/>
            <person name="Kim G.-B."/>
            <person name="Cho A."/>
            <person name="Jang H."/>
            <person name="Shin C.-H."/>
            <person name="Yu H.-J."/>
            <person name="Mun J.-H."/>
        </authorList>
    </citation>
    <scope>NUCLEOTIDE SEQUENCE [LARGE SCALE GENOMIC DNA]</scope>
    <source>
        <strain evidence="7">cv. Jeju island</strain>
        <tissue evidence="6">Leaf</tissue>
    </source>
</reference>
<keyword evidence="1" id="KW-0479">Metal-binding</keyword>
<evidence type="ECO:0000313" key="6">
    <source>
        <dbReference type="EMBL" id="PQQ02356.1"/>
    </source>
</evidence>
<name>A0A314ZK30_PRUYE</name>
<evidence type="ECO:0000256" key="3">
    <source>
        <dbReference type="ARBA" id="ARBA00022833"/>
    </source>
</evidence>
<dbReference type="InterPro" id="IPR049627">
    <property type="entry name" value="SLX8"/>
</dbReference>
<dbReference type="InterPro" id="IPR001841">
    <property type="entry name" value="Znf_RING"/>
</dbReference>
<dbReference type="Pfam" id="PF13923">
    <property type="entry name" value="zf-C3HC4_2"/>
    <property type="match status" value="1"/>
</dbReference>
<proteinExistence type="predicted"/>
<dbReference type="GO" id="GO:0006511">
    <property type="term" value="P:ubiquitin-dependent protein catabolic process"/>
    <property type="evidence" value="ECO:0007669"/>
    <property type="project" value="TreeGrafter"/>
</dbReference>
<dbReference type="EMBL" id="PJQY01001475">
    <property type="protein sequence ID" value="PQQ02356.1"/>
    <property type="molecule type" value="Genomic_DNA"/>
</dbReference>
<dbReference type="GO" id="GO:0033768">
    <property type="term" value="C:SUMO-targeted ubiquitin ligase complex"/>
    <property type="evidence" value="ECO:0007669"/>
    <property type="project" value="TreeGrafter"/>
</dbReference>
<dbReference type="STRING" id="2094558.A0A314ZK30"/>
<dbReference type="PANTHER" id="PTHR47094:SF18">
    <property type="entry name" value="RING-TYPE DOMAIN-CONTAINING PROTEIN"/>
    <property type="match status" value="1"/>
</dbReference>
<gene>
    <name evidence="6" type="ORF">Pyn_34915</name>
</gene>
<evidence type="ECO:0000256" key="4">
    <source>
        <dbReference type="PROSITE-ProRule" id="PRU00175"/>
    </source>
</evidence>
<protein>
    <submittedName>
        <fullName evidence="6">E3 ubiquitin-protein ligase BRE1A isoform X3</fullName>
    </submittedName>
</protein>
<evidence type="ECO:0000259" key="5">
    <source>
        <dbReference type="PROSITE" id="PS50089"/>
    </source>
</evidence>
<dbReference type="GO" id="GO:0032183">
    <property type="term" value="F:SUMO binding"/>
    <property type="evidence" value="ECO:0007669"/>
    <property type="project" value="TreeGrafter"/>
</dbReference>
<evidence type="ECO:0000313" key="7">
    <source>
        <dbReference type="Proteomes" id="UP000250321"/>
    </source>
</evidence>
<dbReference type="Gene3D" id="3.30.40.10">
    <property type="entry name" value="Zinc/RING finger domain, C3HC4 (zinc finger)"/>
    <property type="match status" value="1"/>
</dbReference>
<sequence>MGFVIPRKQERPTLCSIYYPPVASTALSTGRSFTLNFPLYTPAINQLVSMSIEGSSEFQRWNVRDVAMGRIIDLDLNYPPPNENMALTGPLGLQVQGIGHYQGQATAAADFVDDEVVIISPRKFAEATNNSRRNPSRRSRRVIEGLSEELTNFRAFTQLGASNWEVSVNVDVRNKPEDTLRNKPEYTATNVPVPPVVPQSEFLREAPGFTCAICIGQLIEETSTKCGHIFCKKCIEKAIATQHKCPTCRHKLRKRDILRIYLPSSS</sequence>
<dbReference type="SUPFAM" id="SSF57850">
    <property type="entry name" value="RING/U-box"/>
    <property type="match status" value="1"/>
</dbReference>
<feature type="domain" description="RING-type" evidence="5">
    <location>
        <begin position="211"/>
        <end position="249"/>
    </location>
</feature>
<keyword evidence="7" id="KW-1185">Reference proteome</keyword>
<dbReference type="InterPro" id="IPR017907">
    <property type="entry name" value="Znf_RING_CS"/>
</dbReference>
<keyword evidence="3" id="KW-0862">Zinc</keyword>
<dbReference type="PANTHER" id="PTHR47094">
    <property type="entry name" value="ELFLESS, ISOFORM B"/>
    <property type="match status" value="1"/>
</dbReference>
<accession>A0A314ZK30</accession>
<comment type="caution">
    <text evidence="6">The sequence shown here is derived from an EMBL/GenBank/DDBJ whole genome shotgun (WGS) entry which is preliminary data.</text>
</comment>
<dbReference type="GO" id="GO:0061630">
    <property type="term" value="F:ubiquitin protein ligase activity"/>
    <property type="evidence" value="ECO:0007669"/>
    <property type="project" value="InterPro"/>
</dbReference>
<dbReference type="GO" id="GO:0008270">
    <property type="term" value="F:zinc ion binding"/>
    <property type="evidence" value="ECO:0007669"/>
    <property type="project" value="UniProtKB-KW"/>
</dbReference>
<dbReference type="PROSITE" id="PS00518">
    <property type="entry name" value="ZF_RING_1"/>
    <property type="match status" value="1"/>
</dbReference>
<keyword evidence="2 4" id="KW-0863">Zinc-finger</keyword>
<dbReference type="SMART" id="SM00184">
    <property type="entry name" value="RING"/>
    <property type="match status" value="1"/>
</dbReference>
<evidence type="ECO:0000256" key="1">
    <source>
        <dbReference type="ARBA" id="ARBA00022723"/>
    </source>
</evidence>
<dbReference type="GO" id="GO:0140082">
    <property type="term" value="F:SUMO-ubiquitin ligase activity"/>
    <property type="evidence" value="ECO:0007669"/>
    <property type="project" value="TreeGrafter"/>
</dbReference>
<dbReference type="Proteomes" id="UP000250321">
    <property type="component" value="Unassembled WGS sequence"/>
</dbReference>
<dbReference type="OrthoDB" id="6105938at2759"/>
<dbReference type="PROSITE" id="PS50089">
    <property type="entry name" value="ZF_RING_2"/>
    <property type="match status" value="1"/>
</dbReference>
<dbReference type="AlphaFoldDB" id="A0A314ZK30"/>
<evidence type="ECO:0000256" key="2">
    <source>
        <dbReference type="ARBA" id="ARBA00022771"/>
    </source>
</evidence>
<organism evidence="6 7">
    <name type="scientific">Prunus yedoensis var. nudiflora</name>
    <dbReference type="NCBI Taxonomy" id="2094558"/>
    <lineage>
        <taxon>Eukaryota</taxon>
        <taxon>Viridiplantae</taxon>
        <taxon>Streptophyta</taxon>
        <taxon>Embryophyta</taxon>
        <taxon>Tracheophyta</taxon>
        <taxon>Spermatophyta</taxon>
        <taxon>Magnoliopsida</taxon>
        <taxon>eudicotyledons</taxon>
        <taxon>Gunneridae</taxon>
        <taxon>Pentapetalae</taxon>
        <taxon>rosids</taxon>
        <taxon>fabids</taxon>
        <taxon>Rosales</taxon>
        <taxon>Rosaceae</taxon>
        <taxon>Amygdaloideae</taxon>
        <taxon>Amygdaleae</taxon>
        <taxon>Prunus</taxon>
    </lineage>
</organism>
<dbReference type="InterPro" id="IPR013083">
    <property type="entry name" value="Znf_RING/FYVE/PHD"/>
</dbReference>